<feature type="transmembrane region" description="Helical" evidence="2">
    <location>
        <begin position="155"/>
        <end position="179"/>
    </location>
</feature>
<evidence type="ECO:0000313" key="5">
    <source>
        <dbReference type="WBParaSite" id="PSAMB.scaffold2629size22134.g18667.t1"/>
    </source>
</evidence>
<evidence type="ECO:0000256" key="3">
    <source>
        <dbReference type="SAM" id="SignalP"/>
    </source>
</evidence>
<feature type="region of interest" description="Disordered" evidence="1">
    <location>
        <begin position="73"/>
        <end position="103"/>
    </location>
</feature>
<evidence type="ECO:0000256" key="1">
    <source>
        <dbReference type="SAM" id="MobiDB-lite"/>
    </source>
</evidence>
<keyword evidence="2" id="KW-0812">Transmembrane</keyword>
<dbReference type="AlphaFoldDB" id="A0A914VV97"/>
<dbReference type="Proteomes" id="UP000887566">
    <property type="component" value="Unplaced"/>
</dbReference>
<organism evidence="4 5">
    <name type="scientific">Plectus sambesii</name>
    <dbReference type="NCBI Taxonomy" id="2011161"/>
    <lineage>
        <taxon>Eukaryota</taxon>
        <taxon>Metazoa</taxon>
        <taxon>Ecdysozoa</taxon>
        <taxon>Nematoda</taxon>
        <taxon>Chromadorea</taxon>
        <taxon>Plectida</taxon>
        <taxon>Plectina</taxon>
        <taxon>Plectoidea</taxon>
        <taxon>Plectidae</taxon>
        <taxon>Plectus</taxon>
    </lineage>
</organism>
<reference evidence="5" key="1">
    <citation type="submission" date="2022-11" db="UniProtKB">
        <authorList>
            <consortium name="WormBaseParasite"/>
        </authorList>
    </citation>
    <scope>IDENTIFICATION</scope>
</reference>
<dbReference type="WBParaSite" id="PSAMB.scaffold2629size22134.g18667.t1">
    <property type="protein sequence ID" value="PSAMB.scaffold2629size22134.g18667.t1"/>
    <property type="gene ID" value="PSAMB.scaffold2629size22134.g18667"/>
</dbReference>
<protein>
    <submittedName>
        <fullName evidence="5">Uncharacterized protein</fullName>
    </submittedName>
</protein>
<keyword evidence="3" id="KW-0732">Signal</keyword>
<accession>A0A914VV97</accession>
<feature type="signal peptide" evidence="3">
    <location>
        <begin position="1"/>
        <end position="21"/>
    </location>
</feature>
<evidence type="ECO:0000256" key="2">
    <source>
        <dbReference type="SAM" id="Phobius"/>
    </source>
</evidence>
<feature type="chain" id="PRO_5037757243" evidence="3">
    <location>
        <begin position="22"/>
        <end position="181"/>
    </location>
</feature>
<evidence type="ECO:0000313" key="4">
    <source>
        <dbReference type="Proteomes" id="UP000887566"/>
    </source>
</evidence>
<name>A0A914VV97_9BILA</name>
<keyword evidence="2" id="KW-0472">Membrane</keyword>
<keyword evidence="2" id="KW-1133">Transmembrane helix</keyword>
<sequence>MNRSLVISLFLFATCNVSLLAARSLQGDGVFSEAGRPLGVDEEEILARIIQEQTQGRFDDAQNSQSDDDVEIELEQPAKVGEKESAAVEQPTKNDPPATPIKKGQSEYVTFIEPEIPQSQRLVDAPETVKRVPMESASSSQHSGVGASVTEMGNVVFLSVVTVCTMAAVTGMVVAGVFWHK</sequence>
<proteinExistence type="predicted"/>
<keyword evidence="4" id="KW-1185">Reference proteome</keyword>